<dbReference type="InterPro" id="IPR027267">
    <property type="entry name" value="AH/BAR_dom_sf"/>
</dbReference>
<reference evidence="4" key="1">
    <citation type="journal article" date="2013" name="Nat. Genet.">
        <title>The duck genome and transcriptome provide insight into an avian influenza virus reservoir species.</title>
        <authorList>
            <person name="Huang Y."/>
            <person name="Li Y."/>
            <person name="Burt D.W."/>
            <person name="Chen H."/>
            <person name="Zhang Y."/>
            <person name="Qian W."/>
            <person name="Kim H."/>
            <person name="Gan S."/>
            <person name="Zhao Y."/>
            <person name="Li J."/>
            <person name="Yi K."/>
            <person name="Feng H."/>
            <person name="Zhu P."/>
            <person name="Li B."/>
            <person name="Liu Q."/>
            <person name="Fairley S."/>
            <person name="Magor K.E."/>
            <person name="Du Z."/>
            <person name="Hu X."/>
            <person name="Goodman L."/>
            <person name="Tafer H."/>
            <person name="Vignal A."/>
            <person name="Lee T."/>
            <person name="Kim K.W."/>
            <person name="Sheng Z."/>
            <person name="An Y."/>
            <person name="Searle S."/>
            <person name="Herrero J."/>
            <person name="Groenen M.A."/>
            <person name="Crooijmans R.P."/>
            <person name="Faraut T."/>
            <person name="Cai Q."/>
            <person name="Webster R.G."/>
            <person name="Aldridge J.R."/>
            <person name="Warren W.C."/>
            <person name="Bartschat S."/>
            <person name="Kehr S."/>
            <person name="Marz M."/>
            <person name="Stadler P.F."/>
            <person name="Smith J."/>
            <person name="Kraus R.H."/>
            <person name="Zhao Y."/>
            <person name="Ren L."/>
            <person name="Fei J."/>
            <person name="Morisson M."/>
            <person name="Kaiser P."/>
            <person name="Griffin D.K."/>
            <person name="Rao M."/>
            <person name="Pitel F."/>
            <person name="Wang J."/>
            <person name="Li N."/>
        </authorList>
    </citation>
    <scope>NUCLEOTIDE SEQUENCE [LARGE SCALE GENOMIC DNA]</scope>
</reference>
<dbReference type="GO" id="GO:0036089">
    <property type="term" value="P:cleavage furrow formation"/>
    <property type="evidence" value="ECO:0007669"/>
    <property type="project" value="TreeGrafter"/>
</dbReference>
<dbReference type="InterPro" id="IPR019497">
    <property type="entry name" value="Sorting_nexin_WASP-bd-dom"/>
</dbReference>
<dbReference type="Pfam" id="PF10456">
    <property type="entry name" value="BAR_3_WASP_bdg"/>
    <property type="match status" value="1"/>
</dbReference>
<dbReference type="GO" id="GO:0016197">
    <property type="term" value="P:endosomal transport"/>
    <property type="evidence" value="ECO:0007669"/>
    <property type="project" value="TreeGrafter"/>
</dbReference>
<evidence type="ECO:0000313" key="4">
    <source>
        <dbReference type="Proteomes" id="UP000296049"/>
    </source>
</evidence>
<name>R0KUX8_ANAPL</name>
<dbReference type="GO" id="GO:0006897">
    <property type="term" value="P:endocytosis"/>
    <property type="evidence" value="ECO:0007669"/>
    <property type="project" value="TreeGrafter"/>
</dbReference>
<gene>
    <name evidence="3" type="ORF">Anapl_15057</name>
</gene>
<dbReference type="Proteomes" id="UP000296049">
    <property type="component" value="Unassembled WGS sequence"/>
</dbReference>
<keyword evidence="4" id="KW-1185">Reference proteome</keyword>
<feature type="region of interest" description="Disordered" evidence="1">
    <location>
        <begin position="136"/>
        <end position="157"/>
    </location>
</feature>
<dbReference type="GO" id="GO:0005886">
    <property type="term" value="C:plasma membrane"/>
    <property type="evidence" value="ECO:0007669"/>
    <property type="project" value="TreeGrafter"/>
</dbReference>
<dbReference type="PANTHER" id="PTHR45827">
    <property type="entry name" value="SORTING NEXIN"/>
    <property type="match status" value="1"/>
</dbReference>
<protein>
    <submittedName>
        <fullName evidence="3">Sorting nexin-18</fullName>
    </submittedName>
</protein>
<organism evidence="3 4">
    <name type="scientific">Anas platyrhynchos</name>
    <name type="common">Mallard</name>
    <name type="synonym">Anas boschas</name>
    <dbReference type="NCBI Taxonomy" id="8839"/>
    <lineage>
        <taxon>Eukaryota</taxon>
        <taxon>Metazoa</taxon>
        <taxon>Chordata</taxon>
        <taxon>Craniata</taxon>
        <taxon>Vertebrata</taxon>
        <taxon>Euteleostomi</taxon>
        <taxon>Archelosauria</taxon>
        <taxon>Archosauria</taxon>
        <taxon>Dinosauria</taxon>
        <taxon>Saurischia</taxon>
        <taxon>Theropoda</taxon>
        <taxon>Coelurosauria</taxon>
        <taxon>Aves</taxon>
        <taxon>Neognathae</taxon>
        <taxon>Galloanserae</taxon>
        <taxon>Anseriformes</taxon>
        <taxon>Anatidae</taxon>
        <taxon>Anatinae</taxon>
        <taxon>Anas</taxon>
    </lineage>
</organism>
<proteinExistence type="predicted"/>
<dbReference type="GO" id="GO:0097320">
    <property type="term" value="P:plasma membrane tubulation"/>
    <property type="evidence" value="ECO:0007669"/>
    <property type="project" value="TreeGrafter"/>
</dbReference>
<dbReference type="Gene3D" id="1.20.1270.60">
    <property type="entry name" value="Arfaptin homology (AH) domain/BAR domain"/>
    <property type="match status" value="1"/>
</dbReference>
<dbReference type="GO" id="GO:0031410">
    <property type="term" value="C:cytoplasmic vesicle"/>
    <property type="evidence" value="ECO:0007669"/>
    <property type="project" value="TreeGrafter"/>
</dbReference>
<dbReference type="AlphaFoldDB" id="R0KUX8"/>
<evidence type="ECO:0000256" key="1">
    <source>
        <dbReference type="SAM" id="MobiDB-lite"/>
    </source>
</evidence>
<accession>R0KUX8</accession>
<sequence>MELQVLLQVCLAGGAGSALQGALTKVKESKRHVEEGKMELQKAEGIQERCNIISFATLAEINHFHKIRPSLMALSNLSQQQLHETFSVIVLSLRLEGAEPLEQKLSKETLSRSWCCCSWYLAVGGEKQQPGTQVGSYSNVDVGGDVGNTWGQRSGKG</sequence>
<evidence type="ECO:0000313" key="3">
    <source>
        <dbReference type="EMBL" id="EOA97093.1"/>
    </source>
</evidence>
<dbReference type="EMBL" id="KB743778">
    <property type="protein sequence ID" value="EOA97093.1"/>
    <property type="molecule type" value="Genomic_DNA"/>
</dbReference>
<feature type="domain" description="Sorting nexin protein WASP-binding" evidence="2">
    <location>
        <begin position="20"/>
        <end position="68"/>
    </location>
</feature>
<dbReference type="PANTHER" id="PTHR45827:SF4">
    <property type="entry name" value="SORTING NEXIN-18"/>
    <property type="match status" value="1"/>
</dbReference>
<dbReference type="GO" id="GO:0035091">
    <property type="term" value="F:phosphatidylinositol binding"/>
    <property type="evidence" value="ECO:0007669"/>
    <property type="project" value="TreeGrafter"/>
</dbReference>
<evidence type="ECO:0000259" key="2">
    <source>
        <dbReference type="Pfam" id="PF10456"/>
    </source>
</evidence>